<dbReference type="NCBIfam" id="TIGR02532">
    <property type="entry name" value="IV_pilin_GFxxxE"/>
    <property type="match status" value="1"/>
</dbReference>
<dbReference type="AlphaFoldDB" id="A0A367ZS14"/>
<reference evidence="2 3" key="1">
    <citation type="submission" date="2018-05" db="EMBL/GenBank/DDBJ databases">
        <title>A metagenomic window into the 2 km-deep terrestrial subsurface aquifer revealed taxonomically and functionally diverse microbial community comprising novel uncultured bacterial lineages.</title>
        <authorList>
            <person name="Kadnikov V.V."/>
            <person name="Mardanov A.V."/>
            <person name="Beletsky A.V."/>
            <person name="Banks D."/>
            <person name="Pimenov N.V."/>
            <person name="Frank Y.A."/>
            <person name="Karnachuk O.V."/>
            <person name="Ravin N.V."/>
        </authorList>
    </citation>
    <scope>NUCLEOTIDE SEQUENCE [LARGE SCALE GENOMIC DNA]</scope>
    <source>
        <strain evidence="2">BY5</strain>
    </source>
</reference>
<evidence type="ECO:0000256" key="1">
    <source>
        <dbReference type="SAM" id="Phobius"/>
    </source>
</evidence>
<protein>
    <recommendedName>
        <fullName evidence="4">Prepilin-type N-terminal cleavage/methylation domain-containing protein</fullName>
    </recommendedName>
</protein>
<gene>
    <name evidence="2" type="ORF">OZSIB_3676</name>
</gene>
<name>A0A367ZS14_9BACT</name>
<dbReference type="PROSITE" id="PS00409">
    <property type="entry name" value="PROKAR_NTER_METHYL"/>
    <property type="match status" value="1"/>
</dbReference>
<dbReference type="InterPro" id="IPR012902">
    <property type="entry name" value="N_methyl_site"/>
</dbReference>
<dbReference type="Proteomes" id="UP000252355">
    <property type="component" value="Unassembled WGS sequence"/>
</dbReference>
<proteinExistence type="predicted"/>
<accession>A0A367ZS14</accession>
<evidence type="ECO:0008006" key="4">
    <source>
        <dbReference type="Google" id="ProtNLM"/>
    </source>
</evidence>
<keyword evidence="1" id="KW-0472">Membrane</keyword>
<evidence type="ECO:0000313" key="3">
    <source>
        <dbReference type="Proteomes" id="UP000252355"/>
    </source>
</evidence>
<keyword evidence="1" id="KW-0812">Transmembrane</keyword>
<comment type="caution">
    <text evidence="2">The sequence shown here is derived from an EMBL/GenBank/DDBJ whole genome shotgun (WGS) entry which is preliminary data.</text>
</comment>
<dbReference type="Pfam" id="PF07963">
    <property type="entry name" value="N_methyl"/>
    <property type="match status" value="1"/>
</dbReference>
<feature type="transmembrane region" description="Helical" evidence="1">
    <location>
        <begin position="12"/>
        <end position="33"/>
    </location>
</feature>
<sequence length="141" mass="15878">MKPLARRQAGFSLPEVMVAAVLGVVGLSMLLLYQQSMSRQAASGDAQTRAWHTYGRLSAALRHDLLQATRVDAPDPQTLVIEVVEVDDEFRARPRRVTWRREARDPKTIIREEEGRGSTAFDFSDALGRNEALGLRFTWEP</sequence>
<dbReference type="EMBL" id="QOQW01000008">
    <property type="protein sequence ID" value="RCK80172.1"/>
    <property type="molecule type" value="Genomic_DNA"/>
</dbReference>
<evidence type="ECO:0000313" key="2">
    <source>
        <dbReference type="EMBL" id="RCK80172.1"/>
    </source>
</evidence>
<keyword evidence="1" id="KW-1133">Transmembrane helix</keyword>
<organism evidence="2 3">
    <name type="scientific">Candidatus Ozemobacter sibiricus</name>
    <dbReference type="NCBI Taxonomy" id="2268124"/>
    <lineage>
        <taxon>Bacteria</taxon>
        <taxon>Candidatus Ozemobacteria</taxon>
        <taxon>Candidatus Ozemobacterales</taxon>
        <taxon>Candidatus Ozemobacteraceae</taxon>
        <taxon>Candidatus Ozemobacter</taxon>
    </lineage>
</organism>